<gene>
    <name evidence="3" type="ORF">T551_01822</name>
</gene>
<evidence type="ECO:0000259" key="2">
    <source>
        <dbReference type="Pfam" id="PF26434"/>
    </source>
</evidence>
<dbReference type="Pfam" id="PF26434">
    <property type="entry name" value="YAG7_C"/>
    <property type="match status" value="1"/>
</dbReference>
<evidence type="ECO:0000256" key="1">
    <source>
        <dbReference type="SAM" id="MobiDB-lite"/>
    </source>
</evidence>
<comment type="caution">
    <text evidence="3">The sequence shown here is derived from an EMBL/GenBank/DDBJ whole genome shotgun (WGS) entry which is preliminary data.</text>
</comment>
<dbReference type="OrthoDB" id="5399559at2759"/>
<dbReference type="GeneID" id="28940340"/>
<reference evidence="4" key="1">
    <citation type="journal article" date="2016" name="Nat. Commun.">
        <title>Genome analysis of three Pneumocystis species reveals adaptation mechanisms to life exclusively in mammalian hosts.</title>
        <authorList>
            <person name="Ma L."/>
            <person name="Chen Z."/>
            <person name="Huang D.W."/>
            <person name="Kutty G."/>
            <person name="Ishihara M."/>
            <person name="Wang H."/>
            <person name="Abouelleil A."/>
            <person name="Bishop L."/>
            <person name="Davey E."/>
            <person name="Deng R."/>
            <person name="Deng X."/>
            <person name="Fan L."/>
            <person name="Fantoni G."/>
            <person name="Fitzgerald M."/>
            <person name="Gogineni E."/>
            <person name="Goldberg J.M."/>
            <person name="Handley G."/>
            <person name="Hu X."/>
            <person name="Huber C."/>
            <person name="Jiao X."/>
            <person name="Jones K."/>
            <person name="Levin J.Z."/>
            <person name="Liu Y."/>
            <person name="Macdonald P."/>
            <person name="Melnikov A."/>
            <person name="Raley C."/>
            <person name="Sassi M."/>
            <person name="Sherman B.T."/>
            <person name="Song X."/>
            <person name="Sykes S."/>
            <person name="Tran B."/>
            <person name="Walsh L."/>
            <person name="Xia Y."/>
            <person name="Yang J."/>
            <person name="Young S."/>
            <person name="Zeng Q."/>
            <person name="Zheng X."/>
            <person name="Stephens R."/>
            <person name="Nusbaum C."/>
            <person name="Birren B.W."/>
            <person name="Azadi P."/>
            <person name="Lempicki R.A."/>
            <person name="Cuomo C.A."/>
            <person name="Kovacs J.A."/>
        </authorList>
    </citation>
    <scope>NUCLEOTIDE SEQUENCE [LARGE SCALE GENOMIC DNA]</scope>
    <source>
        <strain evidence="4">RU7</strain>
    </source>
</reference>
<protein>
    <recommendedName>
        <fullName evidence="2">YAG7-like dimerisation domain-containing protein</fullName>
    </recommendedName>
</protein>
<dbReference type="EMBL" id="LFWA01000007">
    <property type="protein sequence ID" value="KTW30539.1"/>
    <property type="molecule type" value="Genomic_DNA"/>
</dbReference>
<feature type="domain" description="YAG7-like dimerisation" evidence="2">
    <location>
        <begin position="129"/>
        <end position="203"/>
    </location>
</feature>
<accession>A0A0W4ZQ85</accession>
<dbReference type="STRING" id="1408657.A0A0W4ZQ85"/>
<feature type="compositionally biased region" description="Basic residues" evidence="1">
    <location>
        <begin position="446"/>
        <end position="456"/>
    </location>
</feature>
<dbReference type="AlphaFoldDB" id="A0A0W4ZQ85"/>
<dbReference type="InterPro" id="IPR058602">
    <property type="entry name" value="YAG7_dimerisation_dom"/>
</dbReference>
<proteinExistence type="predicted"/>
<dbReference type="RefSeq" id="XP_018229830.1">
    <property type="nucleotide sequence ID" value="XM_018374085.1"/>
</dbReference>
<sequence>MTSDATENEYITAVYRRLRAYLKKKARLDRTQEQQASGIQLNDDQLALVRNKDQVLAPLKELEALAAHFASLSAKEQKLNDKVKDIEAIDGLIEAQEAQKIGQSMFLEEIKSPGVPEGSGQCIGQGIGKELVWMLVRFLRHASITRHVPTGQAAYDAAVERVLQQVYEADLMAVNVVEKLYMGVDECIDESETVTYRQMRQQIELQTQQLQQEHQEQMNPETKEALMQTKEQPTHLPSHTVESALQHHLLGPSHPPQSLQAMSMVPATLTTLDNNTYGMETPQVSSMQQMAYGKTTVGAPVSAMSATAAITPGAEGVGLVGGVSMGVNDNKLRRPYERISFLNKSEIEDMPLKDSIETNYPQVPMDTLKNVLYNHYPVEGGVFSAPMHYGMPVAPSLSSVSWEESHAMNHPTAVHWSPEKHTPLVSFEVPPTENTVRMDGQNRSVPKNKGRGRGRGQGHGENRLRGTFYGRNNEHLGRGRRIKEGFEHKDQMNLGISKKDTYGIEQNFRNG</sequence>
<evidence type="ECO:0000313" key="4">
    <source>
        <dbReference type="Proteomes" id="UP000053447"/>
    </source>
</evidence>
<name>A0A0W4ZQ85_PNEJ7</name>
<evidence type="ECO:0000313" key="3">
    <source>
        <dbReference type="EMBL" id="KTW30539.1"/>
    </source>
</evidence>
<dbReference type="Proteomes" id="UP000053447">
    <property type="component" value="Unassembled WGS sequence"/>
</dbReference>
<keyword evidence="4" id="KW-1185">Reference proteome</keyword>
<organism evidence="3 4">
    <name type="scientific">Pneumocystis jirovecii (strain RU7)</name>
    <name type="common">Human pneumocystis pneumonia agent</name>
    <dbReference type="NCBI Taxonomy" id="1408657"/>
    <lineage>
        <taxon>Eukaryota</taxon>
        <taxon>Fungi</taxon>
        <taxon>Dikarya</taxon>
        <taxon>Ascomycota</taxon>
        <taxon>Taphrinomycotina</taxon>
        <taxon>Pneumocystomycetes</taxon>
        <taxon>Pneumocystaceae</taxon>
        <taxon>Pneumocystis</taxon>
    </lineage>
</organism>
<dbReference type="VEuPathDB" id="FungiDB:T551_01822"/>
<feature type="region of interest" description="Disordered" evidence="1">
    <location>
        <begin position="433"/>
        <end position="474"/>
    </location>
</feature>